<name>A0A0C5W4E6_9GAMM</name>
<gene>
    <name evidence="1" type="ORF">H744_1c1263</name>
</gene>
<dbReference type="NCBIfam" id="NF038093">
    <property type="entry name" value="GrdX"/>
    <property type="match status" value="1"/>
</dbReference>
<sequence length="151" mass="17137">MDKNVRYDRLEIISNNLSLATLSPHVTITHQDHILDVLTLARDKIHTGARLVSHPLAGSVKPHETPYRSIVLLNQQDGLDMESLNTIEQAIERYQVLCKPNPNHMTLTAADIHRLFPEKQNRDFQFIDLQLIKSSLSAMGVRFAEYQAAVV</sequence>
<reference evidence="1 2" key="1">
    <citation type="submission" date="2013-05" db="EMBL/GenBank/DDBJ databases">
        <title>Complete genome sequence of the lipase-producing bacterium Photobacterium gaetbulicola Gung47.</title>
        <authorList>
            <person name="Kim Y.-O."/>
        </authorList>
    </citation>
    <scope>NUCLEOTIDE SEQUENCE [LARGE SCALE GENOMIC DNA]</scope>
    <source>
        <strain evidence="1 2">Gung47</strain>
    </source>
</reference>
<protein>
    <submittedName>
        <fullName evidence="1">GrdX protein</fullName>
    </submittedName>
</protein>
<evidence type="ECO:0000313" key="1">
    <source>
        <dbReference type="EMBL" id="AJR06286.1"/>
    </source>
</evidence>
<dbReference type="EMBL" id="CP005973">
    <property type="protein sequence ID" value="AJR06286.1"/>
    <property type="molecule type" value="Genomic_DNA"/>
</dbReference>
<dbReference type="KEGG" id="pgb:H744_1c1263"/>
<dbReference type="PATRIC" id="fig|658445.3.peg.1370"/>
<dbReference type="Proteomes" id="UP000032303">
    <property type="component" value="Chromosome 1"/>
</dbReference>
<dbReference type="AlphaFoldDB" id="A0A0C5W4E6"/>
<dbReference type="STRING" id="658445.H744_1c1263"/>
<keyword evidence="2" id="KW-1185">Reference proteome</keyword>
<dbReference type="HOGENOM" id="CLU_132073_0_0_6"/>
<organism evidence="1 2">
    <name type="scientific">Photobacterium gaetbulicola Gung47</name>
    <dbReference type="NCBI Taxonomy" id="658445"/>
    <lineage>
        <taxon>Bacteria</taxon>
        <taxon>Pseudomonadati</taxon>
        <taxon>Pseudomonadota</taxon>
        <taxon>Gammaproteobacteria</taxon>
        <taxon>Vibrionales</taxon>
        <taxon>Vibrionaceae</taxon>
        <taxon>Photobacterium</taxon>
    </lineage>
</organism>
<accession>A0A0C5W4E6</accession>
<dbReference type="InterPro" id="IPR047735">
    <property type="entry name" value="GrdX-like"/>
</dbReference>
<evidence type="ECO:0000313" key="2">
    <source>
        <dbReference type="Proteomes" id="UP000032303"/>
    </source>
</evidence>
<proteinExistence type="predicted"/>